<keyword evidence="3" id="KW-1185">Reference proteome</keyword>
<dbReference type="AlphaFoldDB" id="A0A7X3MH00"/>
<evidence type="ECO:0000313" key="3">
    <source>
        <dbReference type="Proteomes" id="UP000460412"/>
    </source>
</evidence>
<evidence type="ECO:0000313" key="2">
    <source>
        <dbReference type="EMBL" id="MXP76276.1"/>
    </source>
</evidence>
<proteinExistence type="predicted"/>
<dbReference type="RefSeq" id="WP_159751427.1">
    <property type="nucleotide sequence ID" value="NZ_WUQX01000001.1"/>
</dbReference>
<dbReference type="InterPro" id="IPR001387">
    <property type="entry name" value="Cro/C1-type_HTH"/>
</dbReference>
<dbReference type="Proteomes" id="UP000460412">
    <property type="component" value="Unassembled WGS sequence"/>
</dbReference>
<dbReference type="InterPro" id="IPR010982">
    <property type="entry name" value="Lambda_DNA-bd_dom_sf"/>
</dbReference>
<feature type="domain" description="HTH cro/C1-type" evidence="1">
    <location>
        <begin position="10"/>
        <end position="65"/>
    </location>
</feature>
<dbReference type="Pfam" id="PF13443">
    <property type="entry name" value="HTH_26"/>
    <property type="match status" value="1"/>
</dbReference>
<name>A0A7X3MH00_9FIRM</name>
<comment type="caution">
    <text evidence="2">The sequence shown here is derived from an EMBL/GenBank/DDBJ whole genome shotgun (WGS) entry which is preliminary data.</text>
</comment>
<accession>A0A7X3MH00</accession>
<protein>
    <submittedName>
        <fullName evidence="2">Helix-turn-helix domain-containing protein</fullName>
    </submittedName>
</protein>
<dbReference type="GO" id="GO:0003677">
    <property type="term" value="F:DNA binding"/>
    <property type="evidence" value="ECO:0007669"/>
    <property type="project" value="InterPro"/>
</dbReference>
<reference evidence="2 3" key="1">
    <citation type="submission" date="2019-12" db="EMBL/GenBank/DDBJ databases">
        <title>Sporaefaciens musculi gen. nov., sp. nov., a novel bacterium isolated from the caecum of an obese mouse.</title>
        <authorList>
            <person name="Rasmussen T.S."/>
            <person name="Streidl T."/>
            <person name="Hitch T.C.A."/>
            <person name="Wortmann E."/>
            <person name="Deptula P."/>
            <person name="Hansen M."/>
            <person name="Nielsen D.S."/>
            <person name="Clavel T."/>
            <person name="Vogensen F.K."/>
        </authorList>
    </citation>
    <scope>NUCLEOTIDE SEQUENCE [LARGE SCALE GENOMIC DNA]</scope>
    <source>
        <strain evidence="2 3">WCA-9-b2</strain>
    </source>
</reference>
<sequence>MLKYRIDILEALKEKGYTSYKIRKDKLIGEAQLTKIRSGDIASKETLNTICRLLDCQPGDILEYINSDQE</sequence>
<organism evidence="2 3">
    <name type="scientific">Sporofaciens musculi</name>
    <dbReference type="NCBI Taxonomy" id="2681861"/>
    <lineage>
        <taxon>Bacteria</taxon>
        <taxon>Bacillati</taxon>
        <taxon>Bacillota</taxon>
        <taxon>Clostridia</taxon>
        <taxon>Lachnospirales</taxon>
        <taxon>Lachnospiraceae</taxon>
        <taxon>Sporofaciens</taxon>
    </lineage>
</organism>
<dbReference type="EMBL" id="WUQX01000001">
    <property type="protein sequence ID" value="MXP76276.1"/>
    <property type="molecule type" value="Genomic_DNA"/>
</dbReference>
<dbReference type="SUPFAM" id="SSF47413">
    <property type="entry name" value="lambda repressor-like DNA-binding domains"/>
    <property type="match status" value="1"/>
</dbReference>
<gene>
    <name evidence="2" type="ORF">GN277_12980</name>
</gene>
<evidence type="ECO:0000259" key="1">
    <source>
        <dbReference type="Pfam" id="PF13443"/>
    </source>
</evidence>